<dbReference type="EMBL" id="CCAE010000036">
    <property type="protein sequence ID" value="CDN89152.1"/>
    <property type="molecule type" value="Genomic_DNA"/>
</dbReference>
<dbReference type="InterPro" id="IPR014056">
    <property type="entry name" value="TypeIITA-like_toxin_pred"/>
</dbReference>
<dbReference type="NCBIfam" id="TIGR02683">
    <property type="entry name" value="upstrm_HI1419"/>
    <property type="match status" value="1"/>
</dbReference>
<evidence type="ECO:0000313" key="2">
    <source>
        <dbReference type="Proteomes" id="UP000028878"/>
    </source>
</evidence>
<dbReference type="AlphaFoldDB" id="A0A1L1PGF7"/>
<dbReference type="PIRSF" id="PIRSF028744">
    <property type="entry name" value="Addict_mod_HI1419"/>
    <property type="match status" value="1"/>
</dbReference>
<protein>
    <submittedName>
        <fullName evidence="1">Putative transcriptional regulator</fullName>
    </submittedName>
</protein>
<reference evidence="2" key="1">
    <citation type="submission" date="2014-02" db="EMBL/GenBank/DDBJ databases">
        <authorList>
            <person name="Gan H."/>
        </authorList>
    </citation>
    <scope>NUCLEOTIDE SEQUENCE [LARGE SCALE GENOMIC DNA]</scope>
    <source>
        <strain evidence="2">S1</strain>
    </source>
</reference>
<dbReference type="PANTHER" id="PTHR41791:SF1">
    <property type="entry name" value="SSL7039 PROTEIN"/>
    <property type="match status" value="1"/>
</dbReference>
<keyword evidence="2" id="KW-1185">Reference proteome</keyword>
<sequence length="103" mass="11677">MSYITFPRIVETHEYRQWILGLRDRAGRARILVRVDRLIHGNPGDHRQLTDGVSELKIDVGPGYRVYYAQRGKVLLLLLAGGDKSTQTKDIAKAIALARGYEE</sequence>
<dbReference type="PANTHER" id="PTHR41791">
    <property type="entry name" value="SSL7039 PROTEIN"/>
    <property type="match status" value="1"/>
</dbReference>
<evidence type="ECO:0000313" key="1">
    <source>
        <dbReference type="EMBL" id="CDN89152.1"/>
    </source>
</evidence>
<reference evidence="2" key="2">
    <citation type="submission" date="2014-11" db="EMBL/GenBank/DDBJ databases">
        <title>Draft genome sequence of Hydrogenophaga intermedia S1.</title>
        <authorList>
            <person name="Gan H.M."/>
            <person name="Chew T.H."/>
            <person name="Stolz A."/>
        </authorList>
    </citation>
    <scope>NUCLEOTIDE SEQUENCE [LARGE SCALE GENOMIC DNA]</scope>
    <source>
        <strain evidence="2">S1</strain>
    </source>
</reference>
<dbReference type="RefSeq" id="WP_009517440.1">
    <property type="nucleotide sequence ID" value="NZ_CCAE010000036.1"/>
</dbReference>
<dbReference type="Proteomes" id="UP000028878">
    <property type="component" value="Unassembled WGS sequence"/>
</dbReference>
<gene>
    <name evidence="1" type="ORF">BN948_03589</name>
</gene>
<accession>A0A1L1PGF7</accession>
<proteinExistence type="predicted"/>
<name>A0A1L1PGF7_HYDIT</name>
<organism evidence="1 2">
    <name type="scientific">Hydrogenophaga intermedia</name>
    <dbReference type="NCBI Taxonomy" id="65786"/>
    <lineage>
        <taxon>Bacteria</taxon>
        <taxon>Pseudomonadati</taxon>
        <taxon>Pseudomonadota</taxon>
        <taxon>Betaproteobacteria</taxon>
        <taxon>Burkholderiales</taxon>
        <taxon>Comamonadaceae</taxon>
        <taxon>Hydrogenophaga</taxon>
    </lineage>
</organism>